<evidence type="ECO:0000256" key="1">
    <source>
        <dbReference type="ARBA" id="ARBA00004141"/>
    </source>
</evidence>
<protein>
    <submittedName>
        <fullName evidence="8">HAMP domain-containing protein</fullName>
    </submittedName>
</protein>
<organism evidence="8 9">
    <name type="scientific">Desulfotalea psychrophila</name>
    <dbReference type="NCBI Taxonomy" id="84980"/>
    <lineage>
        <taxon>Bacteria</taxon>
        <taxon>Pseudomonadati</taxon>
        <taxon>Thermodesulfobacteriota</taxon>
        <taxon>Desulfobulbia</taxon>
        <taxon>Desulfobulbales</taxon>
        <taxon>Desulfocapsaceae</taxon>
        <taxon>Desulfotalea</taxon>
    </lineage>
</organism>
<feature type="transmembrane region" description="Helical" evidence="5">
    <location>
        <begin position="184"/>
        <end position="204"/>
    </location>
</feature>
<keyword evidence="2 5" id="KW-0812">Transmembrane</keyword>
<dbReference type="InterPro" id="IPR050697">
    <property type="entry name" value="Adenylyl/Guanylyl_Cyclase_3/4"/>
</dbReference>
<sequence>MAEEIVQTESKKQKSTTFPTGEVAPSIAIKLASIMTGVIIIGMGLLSLLILGNQSHVFDQQTDAYATALGDQLAVAAIEPVLAGDLQAVEQLITNLVYNEGIEGVSIYSDQSVLLSSMGVLPRKNPVDILAAHSPLHWSLGEQEHFDLSSYVNEIWYQDLTVGYCVLTFDRSFMGAAYGNTLRTILLITVLMVVLGIGVAILIGRRLSRPVQQLVDGTYEISQGNYQFRFKDYRTDELGQLMRSLNTMTEGLAKKEQVEQTFSRYVSHDVASTVMDDVTSGLGGSHVEATVLFADIAGFTRLSEKLEPGALNKLLNDYFTLIDKIAGEHNGHIDKYIGDCAMILFGAPIPDEEHGINGIRCGLEIQRAIIDFNQERQDSGMITVNFSVAINSGVMLAGNMGSERRMEYTVIGDSVNLAARLSAIATAGQVFVTRDLHDSLSLAKHYETSLAKTIRLRGKANPVEIWMIEPRMELVSAVELSEMDTSGMVH</sequence>
<evidence type="ECO:0000256" key="4">
    <source>
        <dbReference type="ARBA" id="ARBA00023136"/>
    </source>
</evidence>
<dbReference type="SMART" id="SM00304">
    <property type="entry name" value="HAMP"/>
    <property type="match status" value="1"/>
</dbReference>
<keyword evidence="4 5" id="KW-0472">Membrane</keyword>
<evidence type="ECO:0000313" key="9">
    <source>
        <dbReference type="Proteomes" id="UP000717534"/>
    </source>
</evidence>
<dbReference type="PROSITE" id="PS50885">
    <property type="entry name" value="HAMP"/>
    <property type="match status" value="1"/>
</dbReference>
<dbReference type="SUPFAM" id="SSF161098">
    <property type="entry name" value="MetI-like"/>
    <property type="match status" value="1"/>
</dbReference>
<keyword evidence="3 5" id="KW-1133">Transmembrane helix</keyword>
<dbReference type="EMBL" id="JAFITO010000024">
    <property type="protein sequence ID" value="MBN4068560.1"/>
    <property type="molecule type" value="Genomic_DNA"/>
</dbReference>
<feature type="domain" description="HAMP" evidence="7">
    <location>
        <begin position="205"/>
        <end position="257"/>
    </location>
</feature>
<evidence type="ECO:0000256" key="2">
    <source>
        <dbReference type="ARBA" id="ARBA00022692"/>
    </source>
</evidence>
<gene>
    <name evidence="8" type="ORF">JYU06_03445</name>
</gene>
<dbReference type="InterPro" id="IPR029787">
    <property type="entry name" value="Nucleotide_cyclase"/>
</dbReference>
<dbReference type="CDD" id="cd06225">
    <property type="entry name" value="HAMP"/>
    <property type="match status" value="1"/>
</dbReference>
<dbReference type="Pfam" id="PF00672">
    <property type="entry name" value="HAMP"/>
    <property type="match status" value="1"/>
</dbReference>
<proteinExistence type="predicted"/>
<dbReference type="SMART" id="SM00044">
    <property type="entry name" value="CYCc"/>
    <property type="match status" value="1"/>
</dbReference>
<reference evidence="8 9" key="1">
    <citation type="submission" date="2021-02" db="EMBL/GenBank/DDBJ databases">
        <title>Activity-based single-cell genomes from oceanic crustal fluid captures similar information to metagenomic and metatranscriptomic surveys with orders of magnitude less sampling.</title>
        <authorList>
            <person name="D'Angelo T.S."/>
            <person name="Orcutt B.N."/>
        </authorList>
    </citation>
    <scope>NUCLEOTIDE SEQUENCE [LARGE SCALE GENOMIC DNA]</scope>
    <source>
        <strain evidence="8">AH-315-G02</strain>
    </source>
</reference>
<dbReference type="Gene3D" id="3.30.70.1230">
    <property type="entry name" value="Nucleotide cyclase"/>
    <property type="match status" value="1"/>
</dbReference>
<dbReference type="InterPro" id="IPR003660">
    <property type="entry name" value="HAMP_dom"/>
</dbReference>
<dbReference type="PANTHER" id="PTHR43081:SF1">
    <property type="entry name" value="ADENYLATE CYCLASE, TERMINAL-DIFFERENTIATION SPECIFIC"/>
    <property type="match status" value="1"/>
</dbReference>
<dbReference type="PROSITE" id="PS50125">
    <property type="entry name" value="GUANYLATE_CYCLASE_2"/>
    <property type="match status" value="1"/>
</dbReference>
<feature type="transmembrane region" description="Helical" evidence="5">
    <location>
        <begin position="27"/>
        <end position="51"/>
    </location>
</feature>
<evidence type="ECO:0000256" key="3">
    <source>
        <dbReference type="ARBA" id="ARBA00022989"/>
    </source>
</evidence>
<dbReference type="Gene3D" id="6.10.340.10">
    <property type="match status" value="1"/>
</dbReference>
<dbReference type="InterPro" id="IPR035906">
    <property type="entry name" value="MetI-like_sf"/>
</dbReference>
<keyword evidence="9" id="KW-1185">Reference proteome</keyword>
<dbReference type="Pfam" id="PF00211">
    <property type="entry name" value="Guanylate_cyc"/>
    <property type="match status" value="1"/>
</dbReference>
<dbReference type="SUPFAM" id="SSF55073">
    <property type="entry name" value="Nucleotide cyclase"/>
    <property type="match status" value="1"/>
</dbReference>
<accession>A0ABS3AZ09</accession>
<comment type="subcellular location">
    <subcellularLocation>
        <location evidence="1">Membrane</location>
        <topology evidence="1">Multi-pass membrane protein</topology>
    </subcellularLocation>
</comment>
<dbReference type="PANTHER" id="PTHR43081">
    <property type="entry name" value="ADENYLATE CYCLASE, TERMINAL-DIFFERENTIATION SPECIFIC-RELATED"/>
    <property type="match status" value="1"/>
</dbReference>
<comment type="caution">
    <text evidence="8">The sequence shown here is derived from an EMBL/GenBank/DDBJ whole genome shotgun (WGS) entry which is preliminary data.</text>
</comment>
<feature type="domain" description="Guanylate cyclase" evidence="6">
    <location>
        <begin position="290"/>
        <end position="422"/>
    </location>
</feature>
<evidence type="ECO:0000259" key="6">
    <source>
        <dbReference type="PROSITE" id="PS50125"/>
    </source>
</evidence>
<dbReference type="Proteomes" id="UP000717534">
    <property type="component" value="Unassembled WGS sequence"/>
</dbReference>
<evidence type="ECO:0000256" key="5">
    <source>
        <dbReference type="SAM" id="Phobius"/>
    </source>
</evidence>
<dbReference type="SUPFAM" id="SSF158472">
    <property type="entry name" value="HAMP domain-like"/>
    <property type="match status" value="1"/>
</dbReference>
<evidence type="ECO:0000313" key="8">
    <source>
        <dbReference type="EMBL" id="MBN4068560.1"/>
    </source>
</evidence>
<name>A0ABS3AZ09_9BACT</name>
<evidence type="ECO:0000259" key="7">
    <source>
        <dbReference type="PROSITE" id="PS50885"/>
    </source>
</evidence>
<dbReference type="CDD" id="cd07302">
    <property type="entry name" value="CHD"/>
    <property type="match status" value="1"/>
</dbReference>
<dbReference type="InterPro" id="IPR001054">
    <property type="entry name" value="A/G_cyclase"/>
</dbReference>